<dbReference type="Pfam" id="PF02826">
    <property type="entry name" value="2-Hacid_dh_C"/>
    <property type="match status" value="1"/>
</dbReference>
<proteinExistence type="predicted"/>
<reference evidence="4 5" key="1">
    <citation type="journal article" date="2015" name="Genome Announc.">
        <title>Draft Genome Sequence and Gene Annotation of the Entomopathogenic Fungus Verticillium hemipterigenum.</title>
        <authorList>
            <person name="Horn F."/>
            <person name="Habel A."/>
            <person name="Scharf D.H."/>
            <person name="Dworschak J."/>
            <person name="Brakhage A.A."/>
            <person name="Guthke R."/>
            <person name="Hertweck C."/>
            <person name="Linde J."/>
        </authorList>
    </citation>
    <scope>NUCLEOTIDE SEQUENCE [LARGE SCALE GENOMIC DNA]</scope>
</reference>
<feature type="domain" description="D-isomer specific 2-hydroxyacid dehydrogenase NAD-binding" evidence="3">
    <location>
        <begin position="104"/>
        <end position="286"/>
    </location>
</feature>
<gene>
    <name evidence="4" type="ORF">VHEMI00821</name>
</gene>
<dbReference type="InterPro" id="IPR006140">
    <property type="entry name" value="D-isomer_DH_NAD-bd"/>
</dbReference>
<evidence type="ECO:0000313" key="5">
    <source>
        <dbReference type="Proteomes" id="UP000039046"/>
    </source>
</evidence>
<dbReference type="PANTHER" id="PTHR43333">
    <property type="entry name" value="2-HACID_DH_C DOMAIN-CONTAINING PROTEIN"/>
    <property type="match status" value="1"/>
</dbReference>
<accession>A0A0A1T3M2</accession>
<keyword evidence="1" id="KW-0560">Oxidoreductase</keyword>
<dbReference type="OrthoDB" id="298012at2759"/>
<dbReference type="SUPFAM" id="SSF52283">
    <property type="entry name" value="Formate/glycerate dehydrogenase catalytic domain-like"/>
    <property type="match status" value="1"/>
</dbReference>
<dbReference type="HOGENOM" id="CLU_019796_1_0_1"/>
<evidence type="ECO:0000256" key="1">
    <source>
        <dbReference type="ARBA" id="ARBA00023002"/>
    </source>
</evidence>
<dbReference type="Proteomes" id="UP000039046">
    <property type="component" value="Unassembled WGS sequence"/>
</dbReference>
<dbReference type="GO" id="GO:0051287">
    <property type="term" value="F:NAD binding"/>
    <property type="evidence" value="ECO:0007669"/>
    <property type="project" value="InterPro"/>
</dbReference>
<dbReference type="EMBL" id="CDHN01000001">
    <property type="protein sequence ID" value="CEJ80650.1"/>
    <property type="molecule type" value="Genomic_DNA"/>
</dbReference>
<evidence type="ECO:0000313" key="4">
    <source>
        <dbReference type="EMBL" id="CEJ80650.1"/>
    </source>
</evidence>
<dbReference type="GO" id="GO:0016491">
    <property type="term" value="F:oxidoreductase activity"/>
    <property type="evidence" value="ECO:0007669"/>
    <property type="project" value="UniProtKB-KW"/>
</dbReference>
<dbReference type="STRING" id="1531966.A0A0A1T3M2"/>
<dbReference type="AlphaFoldDB" id="A0A0A1T3M2"/>
<evidence type="ECO:0000259" key="3">
    <source>
        <dbReference type="Pfam" id="PF02826"/>
    </source>
</evidence>
<keyword evidence="5" id="KW-1185">Reference proteome</keyword>
<evidence type="ECO:0000256" key="2">
    <source>
        <dbReference type="ARBA" id="ARBA00023027"/>
    </source>
</evidence>
<dbReference type="Gene3D" id="3.40.50.720">
    <property type="entry name" value="NAD(P)-binding Rossmann-like Domain"/>
    <property type="match status" value="2"/>
</dbReference>
<sequence length="323" mass="35371">MKLLYPTSIKLNLEEKLKGLDVTPIAYDPAKPFPDEHVDADFLVTWANTKDNLRDAVARMNNLRWIQSLAAGPNDVLSAGFDQSRITVTSGSGLHNLPVAEHALGLLLTACRRFHEMRDCQVQRKWAKHLCGDPTIPANMFSTLRNAEILIWGYGNIAKTLTPYLKALGANVRGIAREQGTRDGVEVFTVDQLPTLLPTIDALVMILPGSETTRHALNAERLSYMREHSWVVNVGRGTSVDEEALYEALTKGQIGGAALDVFETEPLPESSKLWSAPNLVVSPHAAGNRPLGSEDLIRENLELLIGGKALKNVMPGTGPQNKL</sequence>
<name>A0A0A1T3M2_9HYPO</name>
<keyword evidence="2" id="KW-0520">NAD</keyword>
<protein>
    <submittedName>
        <fullName evidence="4">Putative D-isomer specific 2-hydroxyacid dehydrogenase</fullName>
    </submittedName>
</protein>
<dbReference type="CDD" id="cd12160">
    <property type="entry name" value="2-Hacid_dh_3"/>
    <property type="match status" value="1"/>
</dbReference>
<organism evidence="4 5">
    <name type="scientific">[Torrubiella] hemipterigena</name>
    <dbReference type="NCBI Taxonomy" id="1531966"/>
    <lineage>
        <taxon>Eukaryota</taxon>
        <taxon>Fungi</taxon>
        <taxon>Dikarya</taxon>
        <taxon>Ascomycota</taxon>
        <taxon>Pezizomycotina</taxon>
        <taxon>Sordariomycetes</taxon>
        <taxon>Hypocreomycetidae</taxon>
        <taxon>Hypocreales</taxon>
        <taxon>Clavicipitaceae</taxon>
        <taxon>Clavicipitaceae incertae sedis</taxon>
        <taxon>'Torrubiella' clade</taxon>
    </lineage>
</organism>
<dbReference type="SUPFAM" id="SSF51735">
    <property type="entry name" value="NAD(P)-binding Rossmann-fold domains"/>
    <property type="match status" value="1"/>
</dbReference>
<dbReference type="PANTHER" id="PTHR43333:SF1">
    <property type="entry name" value="D-ISOMER SPECIFIC 2-HYDROXYACID DEHYDROGENASE NAD-BINDING DOMAIN-CONTAINING PROTEIN"/>
    <property type="match status" value="1"/>
</dbReference>
<dbReference type="InterPro" id="IPR036291">
    <property type="entry name" value="NAD(P)-bd_dom_sf"/>
</dbReference>